<dbReference type="Proteomes" id="UP000199555">
    <property type="component" value="Unassembled WGS sequence"/>
</dbReference>
<dbReference type="PANTHER" id="PTHR30068:SF4">
    <property type="entry name" value="URONATE ISOMERASE"/>
    <property type="match status" value="1"/>
</dbReference>
<dbReference type="UniPathway" id="UPA00246"/>
<dbReference type="SUPFAM" id="SSF51556">
    <property type="entry name" value="Metallo-dependent hydrolases"/>
    <property type="match status" value="1"/>
</dbReference>
<dbReference type="GO" id="GO:0019698">
    <property type="term" value="P:D-galacturonate catabolic process"/>
    <property type="evidence" value="ECO:0007669"/>
    <property type="project" value="TreeGrafter"/>
</dbReference>
<name>A0A1G9EKN3_9RHOB</name>
<keyword evidence="9" id="KW-1185">Reference proteome</keyword>
<dbReference type="AlphaFoldDB" id="A0A1G9EKN3"/>
<sequence>MILHPDRLFPADPATRAIARDLYAAVAEKPIVSPHGHTDPRWWGENPAFADPAELFVIPDHYVVRMLVSQGVSYEALGIGEGAERDARAIWRTFAAHYHLFRGTPSRLWLDHALSEVFGMTERLSPANADAQFDAIAERLADPTYRPRALYERFNIEVIATTDSALDDLRWHRMARDSGWKGRVLPTYRPDSVIDPESDGFAANLDRLGEITGCDTGRWTGYLDAHRARRAFFREMGATATDHGHPTPQTADLPAAEAERLFDRIRKGTASRGDAELFRAQMLTEMARMSVEDGLVMQLHAGSFRAHSAEVLARYGRDRGFDIPVPVSFTAALKPLLDAVGLDRKLRLILFTLDETTYSRELAPLAGAYPCLRLGPPWWFHDSFEGIRRFREMTVETAGFHNTVGFNDDTRALCSIPARHDVSRRSDAAFLAGLVVTHRLDEAEAHELAPLLACDLAREGYRLERGARGARPGGIDDIGTPVPPARGRTATATQFEG</sequence>
<dbReference type="Gene3D" id="3.20.20.140">
    <property type="entry name" value="Metal-dependent hydrolases"/>
    <property type="match status" value="1"/>
</dbReference>
<dbReference type="EC" id="5.3.1.12" evidence="4"/>
<dbReference type="GO" id="GO:0008880">
    <property type="term" value="F:glucuronate isomerase activity"/>
    <property type="evidence" value="ECO:0007669"/>
    <property type="project" value="UniProtKB-EC"/>
</dbReference>
<dbReference type="NCBIfam" id="NF002794">
    <property type="entry name" value="PRK02925.1"/>
    <property type="match status" value="1"/>
</dbReference>
<evidence type="ECO:0000256" key="6">
    <source>
        <dbReference type="ARBA" id="ARBA00023235"/>
    </source>
</evidence>
<dbReference type="InterPro" id="IPR032466">
    <property type="entry name" value="Metal_Hydrolase"/>
</dbReference>
<comment type="pathway">
    <text evidence="2">Carbohydrate metabolism; pentose and glucuronate interconversion.</text>
</comment>
<comment type="catalytic activity">
    <reaction evidence="1">
        <text>D-glucuronate = D-fructuronate</text>
        <dbReference type="Rhea" id="RHEA:13049"/>
        <dbReference type="ChEBI" id="CHEBI:58720"/>
        <dbReference type="ChEBI" id="CHEBI:59863"/>
        <dbReference type="EC" id="5.3.1.12"/>
    </reaction>
</comment>
<evidence type="ECO:0000256" key="3">
    <source>
        <dbReference type="ARBA" id="ARBA00008397"/>
    </source>
</evidence>
<accession>A0A1G9EKN3</accession>
<organism evidence="8 9">
    <name type="scientific">Paracoccus chinensis</name>
    <dbReference type="NCBI Taxonomy" id="525640"/>
    <lineage>
        <taxon>Bacteria</taxon>
        <taxon>Pseudomonadati</taxon>
        <taxon>Pseudomonadota</taxon>
        <taxon>Alphaproteobacteria</taxon>
        <taxon>Rhodobacterales</taxon>
        <taxon>Paracoccaceae</taxon>
        <taxon>Paracoccus</taxon>
    </lineage>
</organism>
<feature type="region of interest" description="Disordered" evidence="7">
    <location>
        <begin position="468"/>
        <end position="497"/>
    </location>
</feature>
<reference evidence="9" key="1">
    <citation type="submission" date="2016-10" db="EMBL/GenBank/DDBJ databases">
        <authorList>
            <person name="Varghese N."/>
            <person name="Submissions S."/>
        </authorList>
    </citation>
    <scope>NUCLEOTIDE SEQUENCE [LARGE SCALE GENOMIC DNA]</scope>
    <source>
        <strain evidence="9">CGMCC 1.7655</strain>
    </source>
</reference>
<dbReference type="OrthoDB" id="9766564at2"/>
<keyword evidence="6 8" id="KW-0413">Isomerase</keyword>
<dbReference type="PANTHER" id="PTHR30068">
    <property type="entry name" value="URONATE ISOMERASE"/>
    <property type="match status" value="1"/>
</dbReference>
<evidence type="ECO:0000256" key="7">
    <source>
        <dbReference type="SAM" id="MobiDB-lite"/>
    </source>
</evidence>
<dbReference type="InterPro" id="IPR003766">
    <property type="entry name" value="Uronate_isomerase"/>
</dbReference>
<dbReference type="Gene3D" id="1.10.2020.10">
    <property type="entry name" value="uronate isomerase, domain 2, chain A"/>
    <property type="match status" value="1"/>
</dbReference>
<evidence type="ECO:0000256" key="5">
    <source>
        <dbReference type="ARBA" id="ARBA00020555"/>
    </source>
</evidence>
<evidence type="ECO:0000256" key="2">
    <source>
        <dbReference type="ARBA" id="ARBA00004892"/>
    </source>
</evidence>
<dbReference type="RefSeq" id="WP_090753136.1">
    <property type="nucleotide sequence ID" value="NZ_FNGE01000003.1"/>
</dbReference>
<evidence type="ECO:0000313" key="8">
    <source>
        <dbReference type="EMBL" id="SDK76575.1"/>
    </source>
</evidence>
<dbReference type="EMBL" id="FNGE01000003">
    <property type="protein sequence ID" value="SDK76575.1"/>
    <property type="molecule type" value="Genomic_DNA"/>
</dbReference>
<gene>
    <name evidence="8" type="ORF">SAMN04487971_10322</name>
</gene>
<comment type="similarity">
    <text evidence="3">Belongs to the metallo-dependent hydrolases superfamily. Uronate isomerase family.</text>
</comment>
<dbReference type="Pfam" id="PF02614">
    <property type="entry name" value="UxaC"/>
    <property type="match status" value="1"/>
</dbReference>
<evidence type="ECO:0000256" key="4">
    <source>
        <dbReference type="ARBA" id="ARBA00012546"/>
    </source>
</evidence>
<evidence type="ECO:0000256" key="1">
    <source>
        <dbReference type="ARBA" id="ARBA00001165"/>
    </source>
</evidence>
<protein>
    <recommendedName>
        <fullName evidence="5">Uronate isomerase</fullName>
        <ecNumber evidence="4">5.3.1.12</ecNumber>
    </recommendedName>
</protein>
<dbReference type="GO" id="GO:0042840">
    <property type="term" value="P:D-glucuronate catabolic process"/>
    <property type="evidence" value="ECO:0007669"/>
    <property type="project" value="TreeGrafter"/>
</dbReference>
<evidence type="ECO:0000313" key="9">
    <source>
        <dbReference type="Proteomes" id="UP000199555"/>
    </source>
</evidence>
<proteinExistence type="inferred from homology"/>
<dbReference type="STRING" id="525640.SAMN04487971_10322"/>